<feature type="signal peptide" evidence="3">
    <location>
        <begin position="1"/>
        <end position="22"/>
    </location>
</feature>
<feature type="compositionally biased region" description="Low complexity" evidence="1">
    <location>
        <begin position="244"/>
        <end position="267"/>
    </location>
</feature>
<keyword evidence="3" id="KW-0732">Signal</keyword>
<comment type="caution">
    <text evidence="4">The sequence shown here is derived from an EMBL/GenBank/DDBJ whole genome shotgun (WGS) entry which is preliminary data.</text>
</comment>
<keyword evidence="2" id="KW-0812">Transmembrane</keyword>
<dbReference type="Proteomes" id="UP001498398">
    <property type="component" value="Unassembled WGS sequence"/>
</dbReference>
<protein>
    <recommendedName>
        <fullName evidence="6">Mid2 domain-containing protein</fullName>
    </recommendedName>
</protein>
<keyword evidence="2" id="KW-0472">Membrane</keyword>
<feature type="transmembrane region" description="Helical" evidence="2">
    <location>
        <begin position="282"/>
        <end position="303"/>
    </location>
</feature>
<evidence type="ECO:0000313" key="4">
    <source>
        <dbReference type="EMBL" id="KAK7443790.1"/>
    </source>
</evidence>
<evidence type="ECO:0008006" key="6">
    <source>
        <dbReference type="Google" id="ProtNLM"/>
    </source>
</evidence>
<proteinExistence type="predicted"/>
<keyword evidence="5" id="KW-1185">Reference proteome</keyword>
<evidence type="ECO:0000256" key="2">
    <source>
        <dbReference type="SAM" id="Phobius"/>
    </source>
</evidence>
<feature type="compositionally biased region" description="Low complexity" evidence="1">
    <location>
        <begin position="377"/>
        <end position="393"/>
    </location>
</feature>
<accession>A0ABR1IXI4</accession>
<evidence type="ECO:0000256" key="1">
    <source>
        <dbReference type="SAM" id="MobiDB-lite"/>
    </source>
</evidence>
<evidence type="ECO:0000313" key="5">
    <source>
        <dbReference type="Proteomes" id="UP001498398"/>
    </source>
</evidence>
<reference evidence="4 5" key="1">
    <citation type="submission" date="2024-01" db="EMBL/GenBank/DDBJ databases">
        <title>A draft genome for the cacao thread blight pathogen Marasmiellus scandens.</title>
        <authorList>
            <person name="Baruah I.K."/>
            <person name="Leung J."/>
            <person name="Bukari Y."/>
            <person name="Amoako-Attah I."/>
            <person name="Meinhardt L.W."/>
            <person name="Bailey B.A."/>
            <person name="Cohen S.P."/>
        </authorList>
    </citation>
    <scope>NUCLEOTIDE SEQUENCE [LARGE SCALE GENOMIC DNA]</scope>
    <source>
        <strain evidence="4 5">GH-19</strain>
    </source>
</reference>
<feature type="chain" id="PRO_5046144487" description="Mid2 domain-containing protein" evidence="3">
    <location>
        <begin position="23"/>
        <end position="472"/>
    </location>
</feature>
<name>A0ABR1IXI4_9AGAR</name>
<evidence type="ECO:0000256" key="3">
    <source>
        <dbReference type="SAM" id="SignalP"/>
    </source>
</evidence>
<feature type="region of interest" description="Disordered" evidence="1">
    <location>
        <begin position="374"/>
        <end position="472"/>
    </location>
</feature>
<gene>
    <name evidence="4" type="ORF">VKT23_015571</name>
</gene>
<feature type="compositionally biased region" description="Polar residues" evidence="1">
    <location>
        <begin position="404"/>
        <end position="421"/>
    </location>
</feature>
<organism evidence="4 5">
    <name type="scientific">Marasmiellus scandens</name>
    <dbReference type="NCBI Taxonomy" id="2682957"/>
    <lineage>
        <taxon>Eukaryota</taxon>
        <taxon>Fungi</taxon>
        <taxon>Dikarya</taxon>
        <taxon>Basidiomycota</taxon>
        <taxon>Agaricomycotina</taxon>
        <taxon>Agaricomycetes</taxon>
        <taxon>Agaricomycetidae</taxon>
        <taxon>Agaricales</taxon>
        <taxon>Marasmiineae</taxon>
        <taxon>Omphalotaceae</taxon>
        <taxon>Marasmiellus</taxon>
    </lineage>
</organism>
<feature type="region of interest" description="Disordered" evidence="1">
    <location>
        <begin position="244"/>
        <end position="276"/>
    </location>
</feature>
<keyword evidence="2" id="KW-1133">Transmembrane helix</keyword>
<dbReference type="EMBL" id="JBANRG010000053">
    <property type="protein sequence ID" value="KAK7443790.1"/>
    <property type="molecule type" value="Genomic_DNA"/>
</dbReference>
<sequence>MWLAGFVIGLVTIQTTFQIALAQTLNIKSTAQCEETTISWQGANFTPPYTIGIVQNRTSSQDQRLPQVIYRNFSQDSLTFRLFYPEGTNLRISVAQEDPGIKYNPLVGDLAVSTGRNSDCLLSADTGPTQNQSPFGSQTGPVIIPQCSPLPADVADFHFYINLKTDYTDQNLVATSPSTILYDIGNGPGNPEGIIFKLPYPAGTSLSFLSGDHASTTTEIQVGMSAQGNNSCLIADLPPNFTPSSLPTSTQSSATSSTSNPGPSSSSPEEDGEEKGSSKVKIIVPAIIVPVVVLCAGASLFLFSRYRRNRTRGFRNSYFQGYPTAGPPQTHQISPYNLSYYSHSTNLNPTQGQNNIIDYPQIQNLQPVRYSQLQFDQAQHAQSASPTSQSSSTRKSRRGPRIGMQTSNGISVSSFSPQEGTNMYLVDSPSSDSHVTQDRMQFVRHQDAGPYRVTELPPLYQELSGAGSPQRS</sequence>